<gene>
    <name evidence="1" type="ORF">ACFQ5P_09945</name>
</gene>
<dbReference type="EMBL" id="JBHTOQ010000022">
    <property type="protein sequence ID" value="MFD1481617.1"/>
    <property type="molecule type" value="Genomic_DNA"/>
</dbReference>
<protein>
    <submittedName>
        <fullName evidence="1">Uncharacterized protein</fullName>
    </submittedName>
</protein>
<sequence>MTAPITPPPASRADADLRVAMLRWCDDRQADVLGCIDLNAAEEAAAMLWLGNFRAALSTPAPSQGGA</sequence>
<comment type="caution">
    <text evidence="1">The sequence shown here is derived from an EMBL/GenBank/DDBJ whole genome shotgun (WGS) entry which is preliminary data.</text>
</comment>
<dbReference type="Proteomes" id="UP001597302">
    <property type="component" value="Unassembled WGS sequence"/>
</dbReference>
<evidence type="ECO:0000313" key="2">
    <source>
        <dbReference type="Proteomes" id="UP001597302"/>
    </source>
</evidence>
<evidence type="ECO:0000313" key="1">
    <source>
        <dbReference type="EMBL" id="MFD1481617.1"/>
    </source>
</evidence>
<name>A0ABW4DWW5_9RHOB</name>
<reference evidence="2" key="1">
    <citation type="journal article" date="2019" name="Int. J. Syst. Evol. Microbiol.">
        <title>The Global Catalogue of Microorganisms (GCM) 10K type strain sequencing project: providing services to taxonomists for standard genome sequencing and annotation.</title>
        <authorList>
            <consortium name="The Broad Institute Genomics Platform"/>
            <consortium name="The Broad Institute Genome Sequencing Center for Infectious Disease"/>
            <person name="Wu L."/>
            <person name="Ma J."/>
        </authorList>
    </citation>
    <scope>NUCLEOTIDE SEQUENCE [LARGE SCALE GENOMIC DNA]</scope>
    <source>
        <strain evidence="2">CCM 8875</strain>
    </source>
</reference>
<proteinExistence type="predicted"/>
<keyword evidence="2" id="KW-1185">Reference proteome</keyword>
<dbReference type="RefSeq" id="WP_131572921.1">
    <property type="nucleotide sequence ID" value="NZ_CBCSAJ010000004.1"/>
</dbReference>
<accession>A0ABW4DWW5</accession>
<organism evidence="1 2">
    <name type="scientific">Paracoccus nototheniae</name>
    <dbReference type="NCBI Taxonomy" id="2489002"/>
    <lineage>
        <taxon>Bacteria</taxon>
        <taxon>Pseudomonadati</taxon>
        <taxon>Pseudomonadota</taxon>
        <taxon>Alphaproteobacteria</taxon>
        <taxon>Rhodobacterales</taxon>
        <taxon>Paracoccaceae</taxon>
        <taxon>Paracoccus</taxon>
    </lineage>
</organism>